<keyword evidence="3" id="KW-0732">Signal</keyword>
<evidence type="ECO:0000313" key="6">
    <source>
        <dbReference type="EMBL" id="TFK83965.1"/>
    </source>
</evidence>
<feature type="signal peptide" evidence="3">
    <location>
        <begin position="1"/>
        <end position="19"/>
    </location>
</feature>
<evidence type="ECO:0000256" key="1">
    <source>
        <dbReference type="SAM" id="MobiDB-lite"/>
    </source>
</evidence>
<feature type="transmembrane region" description="Helical" evidence="2">
    <location>
        <begin position="357"/>
        <end position="378"/>
    </location>
</feature>
<name>A0A5C3P2T6_9APHY</name>
<dbReference type="InterPro" id="IPR032514">
    <property type="entry name" value="GtaA_central"/>
</dbReference>
<reference evidence="6 7" key="1">
    <citation type="journal article" date="2019" name="Nat. Ecol. Evol.">
        <title>Megaphylogeny resolves global patterns of mushroom evolution.</title>
        <authorList>
            <person name="Varga T."/>
            <person name="Krizsan K."/>
            <person name="Foldi C."/>
            <person name="Dima B."/>
            <person name="Sanchez-Garcia M."/>
            <person name="Sanchez-Ramirez S."/>
            <person name="Szollosi G.J."/>
            <person name="Szarkandi J.G."/>
            <person name="Papp V."/>
            <person name="Albert L."/>
            <person name="Andreopoulos W."/>
            <person name="Angelini C."/>
            <person name="Antonin V."/>
            <person name="Barry K.W."/>
            <person name="Bougher N.L."/>
            <person name="Buchanan P."/>
            <person name="Buyck B."/>
            <person name="Bense V."/>
            <person name="Catcheside P."/>
            <person name="Chovatia M."/>
            <person name="Cooper J."/>
            <person name="Damon W."/>
            <person name="Desjardin D."/>
            <person name="Finy P."/>
            <person name="Geml J."/>
            <person name="Haridas S."/>
            <person name="Hughes K."/>
            <person name="Justo A."/>
            <person name="Karasinski D."/>
            <person name="Kautmanova I."/>
            <person name="Kiss B."/>
            <person name="Kocsube S."/>
            <person name="Kotiranta H."/>
            <person name="LaButti K.M."/>
            <person name="Lechner B.E."/>
            <person name="Liimatainen K."/>
            <person name="Lipzen A."/>
            <person name="Lukacs Z."/>
            <person name="Mihaltcheva S."/>
            <person name="Morgado L.N."/>
            <person name="Niskanen T."/>
            <person name="Noordeloos M.E."/>
            <person name="Ohm R.A."/>
            <person name="Ortiz-Santana B."/>
            <person name="Ovrebo C."/>
            <person name="Racz N."/>
            <person name="Riley R."/>
            <person name="Savchenko A."/>
            <person name="Shiryaev A."/>
            <person name="Soop K."/>
            <person name="Spirin V."/>
            <person name="Szebenyi C."/>
            <person name="Tomsovsky M."/>
            <person name="Tulloss R.E."/>
            <person name="Uehling J."/>
            <person name="Grigoriev I.V."/>
            <person name="Vagvolgyi C."/>
            <person name="Papp T."/>
            <person name="Martin F.M."/>
            <person name="Miettinen O."/>
            <person name="Hibbett D.S."/>
            <person name="Nagy L.G."/>
        </authorList>
    </citation>
    <scope>NUCLEOTIDE SEQUENCE [LARGE SCALE GENOMIC DNA]</scope>
    <source>
        <strain evidence="6 7">HHB13444</strain>
    </source>
</reference>
<gene>
    <name evidence="6" type="ORF">K466DRAFT_602413</name>
</gene>
<evidence type="ECO:0000256" key="2">
    <source>
        <dbReference type="SAM" id="Phobius"/>
    </source>
</evidence>
<dbReference type="PANTHER" id="PTHR31987:SF1">
    <property type="entry name" value="GLUTAMINASE A"/>
    <property type="match status" value="1"/>
</dbReference>
<evidence type="ECO:0008006" key="8">
    <source>
        <dbReference type="Google" id="ProtNLM"/>
    </source>
</evidence>
<feature type="domain" description="Glutaminase A central" evidence="4">
    <location>
        <begin position="265"/>
        <end position="321"/>
    </location>
</feature>
<accession>A0A5C3P2T6</accession>
<feature type="compositionally biased region" description="Gly residues" evidence="1">
    <location>
        <begin position="400"/>
        <end position="409"/>
    </location>
</feature>
<dbReference type="Pfam" id="PF17168">
    <property type="entry name" value="DUF5127"/>
    <property type="match status" value="1"/>
</dbReference>
<feature type="domain" description="Glutaminase A central" evidence="4">
    <location>
        <begin position="138"/>
        <end position="242"/>
    </location>
</feature>
<feature type="chain" id="PRO_5022970643" description="DUF1793-domain-containing protein" evidence="3">
    <location>
        <begin position="20"/>
        <end position="552"/>
    </location>
</feature>
<proteinExistence type="predicted"/>
<keyword evidence="2" id="KW-0812">Transmembrane</keyword>
<dbReference type="Pfam" id="PF16335">
    <property type="entry name" value="GtaA_6_Hairpin"/>
    <property type="match status" value="2"/>
</dbReference>
<dbReference type="PANTHER" id="PTHR31987">
    <property type="entry name" value="GLUTAMINASE A-RELATED"/>
    <property type="match status" value="1"/>
</dbReference>
<dbReference type="EMBL" id="ML211351">
    <property type="protein sequence ID" value="TFK83965.1"/>
    <property type="molecule type" value="Genomic_DNA"/>
</dbReference>
<feature type="region of interest" description="Disordered" evidence="1">
    <location>
        <begin position="391"/>
        <end position="414"/>
    </location>
</feature>
<keyword evidence="2" id="KW-0472">Membrane</keyword>
<feature type="transmembrane region" description="Helical" evidence="2">
    <location>
        <begin position="420"/>
        <end position="443"/>
    </location>
</feature>
<sequence>MVSPGSICLYLAFLVYITAIDTDVNTRAQFSEFENLTNIEQTTFGPMVQPWYVFSFAVNLGNIQYTSSPMTWAVGYVRDPVVRYTTPSNGVEVRRPYWTTRYSDIGPLIDAFVADYTAAYARAVAFDEKLMADAAKISPQYVDLVSLVARQVMGAIDIAVLGQSGNTMDAMDVKAFMKDIGFSQRVNPVERMFAAFPAYLYLNASLGGALLAPLLEAQDITSGLPYAAQDIGISYPNATGTHGPHPQGIERHTDTFWDTANGESNSNMTNLAIKGIIGVKAMAEISRALQQNSDSQYYDSHVGALASSWLSMAQSNDKQHAWTLLTSATVTDDGEFAPAVVEEARGKLHLALPQLKGLTLSFSAALGAMFAHLALSILNTTIVVPDLPLTNPTSSESRIGGSGSSGDAGSGSNDRSHVGAIVGGVLGGVTLVAAAGAGTFFYLKQGEPMVFVVPYPHHAARYDNQTTESNARGSSKAARERAQSIMMQRGQPTTQSELFATDPAALATQGSAADSWFPNAFPVGLRTKIEHLRTPMQGIREEKLQPPPEYSS</sequence>
<evidence type="ECO:0000313" key="7">
    <source>
        <dbReference type="Proteomes" id="UP000308197"/>
    </source>
</evidence>
<dbReference type="InterPro" id="IPR033433">
    <property type="entry name" value="GtaA_N"/>
</dbReference>
<protein>
    <recommendedName>
        <fullName evidence="8">DUF1793-domain-containing protein</fullName>
    </recommendedName>
</protein>
<dbReference type="STRING" id="1314778.A0A5C3P2T6"/>
<feature type="domain" description="Glutaminase A N-terminal" evidence="5">
    <location>
        <begin position="18"/>
        <end position="133"/>
    </location>
</feature>
<keyword evidence="7" id="KW-1185">Reference proteome</keyword>
<organism evidence="6 7">
    <name type="scientific">Polyporus arcularius HHB13444</name>
    <dbReference type="NCBI Taxonomy" id="1314778"/>
    <lineage>
        <taxon>Eukaryota</taxon>
        <taxon>Fungi</taxon>
        <taxon>Dikarya</taxon>
        <taxon>Basidiomycota</taxon>
        <taxon>Agaricomycotina</taxon>
        <taxon>Agaricomycetes</taxon>
        <taxon>Polyporales</taxon>
        <taxon>Polyporaceae</taxon>
        <taxon>Polyporus</taxon>
    </lineage>
</organism>
<dbReference type="InParanoid" id="A0A5C3P2T6"/>
<evidence type="ECO:0000259" key="5">
    <source>
        <dbReference type="Pfam" id="PF17168"/>
    </source>
</evidence>
<keyword evidence="2" id="KW-1133">Transmembrane helix</keyword>
<dbReference type="InterPro" id="IPR052743">
    <property type="entry name" value="Glutaminase_GtaA"/>
</dbReference>
<evidence type="ECO:0000256" key="3">
    <source>
        <dbReference type="SAM" id="SignalP"/>
    </source>
</evidence>
<dbReference type="AlphaFoldDB" id="A0A5C3P2T6"/>
<dbReference type="Proteomes" id="UP000308197">
    <property type="component" value="Unassembled WGS sequence"/>
</dbReference>
<evidence type="ECO:0000259" key="4">
    <source>
        <dbReference type="Pfam" id="PF16335"/>
    </source>
</evidence>